<protein>
    <submittedName>
        <fullName evidence="1">Uncharacterized protein</fullName>
    </submittedName>
</protein>
<reference evidence="1 2" key="1">
    <citation type="submission" date="2023-11" db="EMBL/GenBank/DDBJ databases">
        <title>Lentzea sokolovensis, sp. nov., Lentzea kristufkii, sp. nov., and Lentzea miocenensis, sp. nov., rare actinobacteria from Sokolov Coal Basin, Miocene lacustrine sediment, Czech Republic.</title>
        <authorList>
            <person name="Lara A."/>
            <person name="Kotroba L."/>
            <person name="Nouioui I."/>
            <person name="Neumann-Schaal M."/>
            <person name="Mast Y."/>
            <person name="Chronakova A."/>
        </authorList>
    </citation>
    <scope>NUCLEOTIDE SEQUENCE [LARGE SCALE GENOMIC DNA]</scope>
    <source>
        <strain evidence="1 2">BCCO 10_0798</strain>
    </source>
</reference>
<reference evidence="1 2" key="2">
    <citation type="submission" date="2023-11" db="EMBL/GenBank/DDBJ databases">
        <authorList>
            <person name="Lara A.C."/>
            <person name="Chronakova A."/>
        </authorList>
    </citation>
    <scope>NUCLEOTIDE SEQUENCE [LARGE SCALE GENOMIC DNA]</scope>
    <source>
        <strain evidence="1 2">BCCO 10_0798</strain>
    </source>
</reference>
<evidence type="ECO:0000313" key="1">
    <source>
        <dbReference type="EMBL" id="MDX8050841.1"/>
    </source>
</evidence>
<organism evidence="1 2">
    <name type="scientific">Lentzea kristufekii</name>
    <dbReference type="NCBI Taxonomy" id="3095430"/>
    <lineage>
        <taxon>Bacteria</taxon>
        <taxon>Bacillati</taxon>
        <taxon>Actinomycetota</taxon>
        <taxon>Actinomycetes</taxon>
        <taxon>Pseudonocardiales</taxon>
        <taxon>Pseudonocardiaceae</taxon>
        <taxon>Lentzea</taxon>
    </lineage>
</organism>
<gene>
    <name evidence="1" type="ORF">SK571_15745</name>
</gene>
<dbReference type="Proteomes" id="UP001271792">
    <property type="component" value="Unassembled WGS sequence"/>
</dbReference>
<dbReference type="SUPFAM" id="SSF53474">
    <property type="entry name" value="alpha/beta-Hydrolases"/>
    <property type="match status" value="1"/>
</dbReference>
<dbReference type="Gene3D" id="3.40.50.1820">
    <property type="entry name" value="alpha/beta hydrolase"/>
    <property type="match status" value="1"/>
</dbReference>
<accession>A0ABU4TRC6</accession>
<sequence>MPGPHTVDALADDLVRLPDRLGVEKAHLVRLSLGGMAALRLAALRLAALRLAARDPGRVDRLAVLCTSALLGPAANWTERAALVRPEGTAAVTEAVVQRWFTPAHEDRAPWEATVALTPTEETTVAITPVEG</sequence>
<dbReference type="InterPro" id="IPR029058">
    <property type="entry name" value="AB_hydrolase_fold"/>
</dbReference>
<dbReference type="RefSeq" id="WP_319984807.1">
    <property type="nucleotide sequence ID" value="NZ_JAXAVV010000006.1"/>
</dbReference>
<dbReference type="EMBL" id="JAXAVV010000006">
    <property type="protein sequence ID" value="MDX8050841.1"/>
    <property type="molecule type" value="Genomic_DNA"/>
</dbReference>
<comment type="caution">
    <text evidence="1">The sequence shown here is derived from an EMBL/GenBank/DDBJ whole genome shotgun (WGS) entry which is preliminary data.</text>
</comment>
<evidence type="ECO:0000313" key="2">
    <source>
        <dbReference type="Proteomes" id="UP001271792"/>
    </source>
</evidence>
<keyword evidence="2" id="KW-1185">Reference proteome</keyword>
<name>A0ABU4TRC6_9PSEU</name>
<proteinExistence type="predicted"/>